<feature type="region of interest" description="Disordered" evidence="1">
    <location>
        <begin position="13"/>
        <end position="35"/>
    </location>
</feature>
<sequence length="90" mass="9945">MCTCGKLPTLAGQRRRKSTTEKVQAALASARPRHEGEGEVVWFDCPRVMATLIDDMQRGWLWCYWAVEKSSGGGSGGGDEEDEADEGLRR</sequence>
<evidence type="ECO:0000256" key="1">
    <source>
        <dbReference type="SAM" id="MobiDB-lite"/>
    </source>
</evidence>
<keyword evidence="2" id="KW-0418">Kinase</keyword>
<proteinExistence type="predicted"/>
<organism evidence="2 3">
    <name type="scientific">Iris pallida</name>
    <name type="common">Sweet iris</name>
    <dbReference type="NCBI Taxonomy" id="29817"/>
    <lineage>
        <taxon>Eukaryota</taxon>
        <taxon>Viridiplantae</taxon>
        <taxon>Streptophyta</taxon>
        <taxon>Embryophyta</taxon>
        <taxon>Tracheophyta</taxon>
        <taxon>Spermatophyta</taxon>
        <taxon>Magnoliopsida</taxon>
        <taxon>Liliopsida</taxon>
        <taxon>Asparagales</taxon>
        <taxon>Iridaceae</taxon>
        <taxon>Iridoideae</taxon>
        <taxon>Irideae</taxon>
        <taxon>Iris</taxon>
    </lineage>
</organism>
<keyword evidence="2" id="KW-0675">Receptor</keyword>
<evidence type="ECO:0000313" key="3">
    <source>
        <dbReference type="Proteomes" id="UP001140949"/>
    </source>
</evidence>
<name>A0AAX6G9T2_IRIPA</name>
<accession>A0AAX6G9T2</accession>
<dbReference type="EMBL" id="JANAVB010021600">
    <property type="protein sequence ID" value="KAJ6825454.1"/>
    <property type="molecule type" value="Genomic_DNA"/>
</dbReference>
<feature type="region of interest" description="Disordered" evidence="1">
    <location>
        <begin position="69"/>
        <end position="90"/>
    </location>
</feature>
<keyword evidence="3" id="KW-1185">Reference proteome</keyword>
<dbReference type="GO" id="GO:0016301">
    <property type="term" value="F:kinase activity"/>
    <property type="evidence" value="ECO:0007669"/>
    <property type="project" value="UniProtKB-KW"/>
</dbReference>
<protein>
    <submittedName>
        <fullName evidence="2">Proline-rich receptor-like protein kinase PERK2</fullName>
    </submittedName>
</protein>
<evidence type="ECO:0000313" key="2">
    <source>
        <dbReference type="EMBL" id="KAJ6825454.1"/>
    </source>
</evidence>
<reference evidence="2" key="2">
    <citation type="submission" date="2023-04" db="EMBL/GenBank/DDBJ databases">
        <authorList>
            <person name="Bruccoleri R.E."/>
            <person name="Oakeley E.J."/>
            <person name="Faust A.-M."/>
            <person name="Dessus-Babus S."/>
            <person name="Altorfer M."/>
            <person name="Burckhardt D."/>
            <person name="Oertli M."/>
            <person name="Naumann U."/>
            <person name="Petersen F."/>
            <person name="Wong J."/>
        </authorList>
    </citation>
    <scope>NUCLEOTIDE SEQUENCE</scope>
    <source>
        <strain evidence="2">GSM-AAB239-AS_SAM_17_03QT</strain>
        <tissue evidence="2">Leaf</tissue>
    </source>
</reference>
<dbReference type="AlphaFoldDB" id="A0AAX6G9T2"/>
<feature type="compositionally biased region" description="Acidic residues" evidence="1">
    <location>
        <begin position="78"/>
        <end position="90"/>
    </location>
</feature>
<dbReference type="Proteomes" id="UP001140949">
    <property type="component" value="Unassembled WGS sequence"/>
</dbReference>
<reference evidence="2" key="1">
    <citation type="journal article" date="2023" name="GigaByte">
        <title>Genome assembly of the bearded iris, Iris pallida Lam.</title>
        <authorList>
            <person name="Bruccoleri R.E."/>
            <person name="Oakeley E.J."/>
            <person name="Faust A.M.E."/>
            <person name="Altorfer M."/>
            <person name="Dessus-Babus S."/>
            <person name="Burckhardt D."/>
            <person name="Oertli M."/>
            <person name="Naumann U."/>
            <person name="Petersen F."/>
            <person name="Wong J."/>
        </authorList>
    </citation>
    <scope>NUCLEOTIDE SEQUENCE</scope>
    <source>
        <strain evidence="2">GSM-AAB239-AS_SAM_17_03QT</strain>
    </source>
</reference>
<keyword evidence="2" id="KW-0808">Transferase</keyword>
<gene>
    <name evidence="2" type="ORF">M6B38_376225</name>
</gene>
<comment type="caution">
    <text evidence="2">The sequence shown here is derived from an EMBL/GenBank/DDBJ whole genome shotgun (WGS) entry which is preliminary data.</text>
</comment>